<comment type="subcellular location">
    <subcellularLocation>
        <location evidence="1">Membrane</location>
        <topology evidence="1">Multi-pass membrane protein</topology>
    </subcellularLocation>
</comment>
<evidence type="ECO:0000313" key="10">
    <source>
        <dbReference type="Proteomes" id="UP000297861"/>
    </source>
</evidence>
<dbReference type="EC" id="2.7.8.31" evidence="9"/>
<protein>
    <submittedName>
        <fullName evidence="9">Undecaprenyl-phosphate glucose phosphotransferase</fullName>
        <ecNumber evidence="9">2.7.8.31</ecNumber>
    </submittedName>
</protein>
<dbReference type="PANTHER" id="PTHR30576:SF0">
    <property type="entry name" value="UNDECAPRENYL-PHOSPHATE N-ACETYLGALACTOSAMINYL 1-PHOSPHATE TRANSFERASE-RELATED"/>
    <property type="match status" value="1"/>
</dbReference>
<feature type="transmembrane region" description="Helical" evidence="7">
    <location>
        <begin position="46"/>
        <end position="65"/>
    </location>
</feature>
<organism evidence="9 10">
    <name type="scientific">Dysgonomonas capnocytophagoides</name>
    <dbReference type="NCBI Taxonomy" id="45254"/>
    <lineage>
        <taxon>Bacteria</taxon>
        <taxon>Pseudomonadati</taxon>
        <taxon>Bacteroidota</taxon>
        <taxon>Bacteroidia</taxon>
        <taxon>Bacteroidales</taxon>
        <taxon>Dysgonomonadaceae</taxon>
        <taxon>Dysgonomonas</taxon>
    </lineage>
</organism>
<evidence type="ECO:0000313" key="9">
    <source>
        <dbReference type="EMBL" id="TFD95998.1"/>
    </source>
</evidence>
<evidence type="ECO:0000256" key="5">
    <source>
        <dbReference type="ARBA" id="ARBA00022989"/>
    </source>
</evidence>
<feature type="transmembrane region" description="Helical" evidence="7">
    <location>
        <begin position="86"/>
        <end position="106"/>
    </location>
</feature>
<evidence type="ECO:0000256" key="3">
    <source>
        <dbReference type="ARBA" id="ARBA00022679"/>
    </source>
</evidence>
<dbReference type="InterPro" id="IPR017475">
    <property type="entry name" value="EPS_sugar_tfrase"/>
</dbReference>
<evidence type="ECO:0000256" key="2">
    <source>
        <dbReference type="ARBA" id="ARBA00006464"/>
    </source>
</evidence>
<proteinExistence type="inferred from homology"/>
<comment type="caution">
    <text evidence="9">The sequence shown here is derived from an EMBL/GenBank/DDBJ whole genome shotgun (WGS) entry which is preliminary data.</text>
</comment>
<keyword evidence="4 7" id="KW-0812">Transmembrane</keyword>
<reference evidence="9 10" key="1">
    <citation type="submission" date="2019-03" db="EMBL/GenBank/DDBJ databases">
        <title>San Antonio Military Medical Center submission to MRSN (WRAIR), pending publication.</title>
        <authorList>
            <person name="Blyth D.M."/>
            <person name="Mccarthy S.L."/>
            <person name="Schall S.E."/>
            <person name="Stam J.A."/>
            <person name="Ong A.C."/>
            <person name="Mcgann P.T."/>
        </authorList>
    </citation>
    <scope>NUCLEOTIDE SEQUENCE [LARGE SCALE GENOMIC DNA]</scope>
    <source>
        <strain evidence="9 10">MRSN571793</strain>
    </source>
</reference>
<dbReference type="NCBIfam" id="TIGR03023">
    <property type="entry name" value="WcaJ_sugtrans"/>
    <property type="match status" value="1"/>
</dbReference>
<comment type="similarity">
    <text evidence="2">Belongs to the bacterial sugar transferase family.</text>
</comment>
<dbReference type="GO" id="GO:0016020">
    <property type="term" value="C:membrane"/>
    <property type="evidence" value="ECO:0007669"/>
    <property type="project" value="UniProtKB-SubCell"/>
</dbReference>
<dbReference type="AlphaFoldDB" id="A0A4Y8L1T6"/>
<evidence type="ECO:0000256" key="1">
    <source>
        <dbReference type="ARBA" id="ARBA00004141"/>
    </source>
</evidence>
<dbReference type="NCBIfam" id="TIGR03025">
    <property type="entry name" value="EPS_sugtrans"/>
    <property type="match status" value="1"/>
</dbReference>
<dbReference type="Pfam" id="PF02397">
    <property type="entry name" value="Bac_transf"/>
    <property type="match status" value="1"/>
</dbReference>
<keyword evidence="6 7" id="KW-0472">Membrane</keyword>
<dbReference type="STRING" id="1121485.GCA_000426485_00407"/>
<keyword evidence="3 9" id="KW-0808">Transferase</keyword>
<evidence type="ECO:0000256" key="4">
    <source>
        <dbReference type="ARBA" id="ARBA00022692"/>
    </source>
</evidence>
<dbReference type="InterPro" id="IPR003362">
    <property type="entry name" value="Bact_transf"/>
</dbReference>
<dbReference type="Pfam" id="PF13727">
    <property type="entry name" value="CoA_binding_3"/>
    <property type="match status" value="1"/>
</dbReference>
<keyword evidence="10" id="KW-1185">Reference proteome</keyword>
<feature type="transmembrane region" description="Helical" evidence="7">
    <location>
        <begin position="278"/>
        <end position="299"/>
    </location>
</feature>
<evidence type="ECO:0000256" key="6">
    <source>
        <dbReference type="ARBA" id="ARBA00023136"/>
    </source>
</evidence>
<evidence type="ECO:0000259" key="8">
    <source>
        <dbReference type="Pfam" id="PF02397"/>
    </source>
</evidence>
<dbReference type="InterPro" id="IPR017473">
    <property type="entry name" value="Undecaprenyl-P_gluc_Ptfrase"/>
</dbReference>
<dbReference type="PANTHER" id="PTHR30576">
    <property type="entry name" value="COLANIC BIOSYNTHESIS UDP-GLUCOSE LIPID CARRIER TRANSFERASE"/>
    <property type="match status" value="1"/>
</dbReference>
<evidence type="ECO:0000256" key="7">
    <source>
        <dbReference type="SAM" id="Phobius"/>
    </source>
</evidence>
<feature type="domain" description="Bacterial sugar transferase" evidence="8">
    <location>
        <begin position="276"/>
        <end position="460"/>
    </location>
</feature>
<keyword evidence="5 7" id="KW-1133">Transmembrane helix</keyword>
<accession>A0A4Y8L1T6</accession>
<dbReference type="Proteomes" id="UP000297861">
    <property type="component" value="Unassembled WGS sequence"/>
</dbReference>
<dbReference type="RefSeq" id="WP_051290858.1">
    <property type="nucleotide sequence ID" value="NZ_JAWZLG010000017.1"/>
</dbReference>
<feature type="transmembrane region" description="Helical" evidence="7">
    <location>
        <begin position="17"/>
        <end position="34"/>
    </location>
</feature>
<dbReference type="Gene3D" id="3.40.50.720">
    <property type="entry name" value="NAD(P)-binding Rossmann-like Domain"/>
    <property type="match status" value="1"/>
</dbReference>
<dbReference type="OrthoDB" id="9808602at2"/>
<feature type="transmembrane region" description="Helical" evidence="7">
    <location>
        <begin position="112"/>
        <end position="134"/>
    </location>
</feature>
<dbReference type="EMBL" id="SOML01000006">
    <property type="protein sequence ID" value="TFD95998.1"/>
    <property type="molecule type" value="Genomic_DNA"/>
</dbReference>
<dbReference type="GO" id="GO:0089702">
    <property type="term" value="F:undecaprenyl-phosphate glucose phosphotransferase activity"/>
    <property type="evidence" value="ECO:0007669"/>
    <property type="project" value="UniProtKB-EC"/>
</dbReference>
<gene>
    <name evidence="9" type="ORF">E2605_10380</name>
</gene>
<name>A0A4Y8L1T6_9BACT</name>
<sequence>MNNALSKSTYFRISTQFVDLLVLNIWCVAFYFLLGTERRIEAFDSYVFQYWLICNISYIMSLFIAGAILQKRIVRPEVIVSHVSRIIIIAFFLFLSGLSIAMLPAIHLKYVVPFYLVAFAFIVLAQLSLRLWILNVRSYGRNSRSAVVVGDGGNMLEIIQTLKQSEMGYNLLGVFSFNEELEGFPEGVSWLGYPEDVVGWLSSNKVDDVFCGLPSKHRDEILPIINYCENNLLRFYSVPNLRNYLKRKMTVDKCGDVLILAIRREPLGRITNRVIKRFVDFSVSTVFLCTVYPFLYLIIGSIIKISSPGPIYFRQQRTGLNGKSFGCYKFRSMKVNNDSDKVQATLNDPRKTKIGNFLRKTNLDELPQLINVWRGEMSLVGPRPHMLKHTEDYSKIINKYMVRHLVKPGITGWAQVNGYRGETKTLPEMEGRVIYDIWYLENWSFWLDIRIMVYTITNMLQGEKNAY</sequence>